<gene>
    <name evidence="1" type="ORF">A6X21_12955</name>
</gene>
<dbReference type="PROSITE" id="PS51257">
    <property type="entry name" value="PROKAR_LIPOPROTEIN"/>
    <property type="match status" value="1"/>
</dbReference>
<organism evidence="1 2">
    <name type="scientific">Planctopirus hydrillae</name>
    <dbReference type="NCBI Taxonomy" id="1841610"/>
    <lineage>
        <taxon>Bacteria</taxon>
        <taxon>Pseudomonadati</taxon>
        <taxon>Planctomycetota</taxon>
        <taxon>Planctomycetia</taxon>
        <taxon>Planctomycetales</taxon>
        <taxon>Planctomycetaceae</taxon>
        <taxon>Planctopirus</taxon>
    </lineage>
</organism>
<evidence type="ECO:0000313" key="1">
    <source>
        <dbReference type="EMBL" id="ODA28592.1"/>
    </source>
</evidence>
<evidence type="ECO:0000313" key="2">
    <source>
        <dbReference type="Proteomes" id="UP000094828"/>
    </source>
</evidence>
<dbReference type="STRING" id="1841610.A6X21_12955"/>
<dbReference type="RefSeq" id="WP_068851966.1">
    <property type="nucleotide sequence ID" value="NZ_LYDR01000152.1"/>
</dbReference>
<protein>
    <recommendedName>
        <fullName evidence="3">PsbP C-terminal domain-containing protein</fullName>
    </recommendedName>
</protein>
<dbReference type="AlphaFoldDB" id="A0A1C3E5S1"/>
<keyword evidence="2" id="KW-1185">Reference proteome</keyword>
<dbReference type="EMBL" id="LYDR01000152">
    <property type="protein sequence ID" value="ODA28592.1"/>
    <property type="molecule type" value="Genomic_DNA"/>
</dbReference>
<evidence type="ECO:0008006" key="3">
    <source>
        <dbReference type="Google" id="ProtNLM"/>
    </source>
</evidence>
<proteinExistence type="predicted"/>
<dbReference type="Proteomes" id="UP000094828">
    <property type="component" value="Unassembled WGS sequence"/>
</dbReference>
<dbReference type="OrthoDB" id="5764172at2"/>
<accession>A0A1C3E5S1</accession>
<reference evidence="1 2" key="1">
    <citation type="submission" date="2016-05" db="EMBL/GenBank/DDBJ databases">
        <title>Genomic and physiological characterization of Planctopirus sp. isolated from fresh water lake.</title>
        <authorList>
            <person name="Subhash Y."/>
            <person name="Ramana C."/>
        </authorList>
    </citation>
    <scope>NUCLEOTIDE SEQUENCE [LARGE SCALE GENOMIC DNA]</scope>
    <source>
        <strain evidence="1 2">JC280</strain>
    </source>
</reference>
<comment type="caution">
    <text evidence="1">The sequence shown here is derived from an EMBL/GenBank/DDBJ whole genome shotgun (WGS) entry which is preliminary data.</text>
</comment>
<name>A0A1C3E5S1_9PLAN</name>
<sequence length="212" mass="22826">MLTRIDDVLPSRWNRVVCTVLPVAGILLSGCGEKAPPVVATPPDATATSDATPASDQVEIIEPYEKDLGLLKITVPTGWFEIPPRNDVLMAEFQLPGKEGVGRLTCSGAGGDVEMNLDRWRGQFQTAGSDVRPKRTEMEIAGKQAIVLDLAGTFTDGFAKENAVIPNAAMVGIVLPLENTNFFIKATGPQATIQQHRDAILEFAKSIRLKSN</sequence>